<dbReference type="AlphaFoldDB" id="A0A418IHX1"/>
<dbReference type="Gene3D" id="1.10.10.10">
    <property type="entry name" value="Winged helix-like DNA-binding domain superfamily/Winged helix DNA-binding domain"/>
    <property type="match status" value="1"/>
</dbReference>
<evidence type="ECO:0000259" key="5">
    <source>
        <dbReference type="PROSITE" id="PS50931"/>
    </source>
</evidence>
<dbReference type="PRINTS" id="PR00039">
    <property type="entry name" value="HTHLYSR"/>
</dbReference>
<evidence type="ECO:0000313" key="6">
    <source>
        <dbReference type="EMBL" id="RIN02224.1"/>
    </source>
</evidence>
<dbReference type="Gene3D" id="3.40.190.290">
    <property type="match status" value="1"/>
</dbReference>
<proteinExistence type="inferred from homology"/>
<evidence type="ECO:0000313" key="7">
    <source>
        <dbReference type="Proteomes" id="UP000286317"/>
    </source>
</evidence>
<dbReference type="Pfam" id="PF00126">
    <property type="entry name" value="HTH_1"/>
    <property type="match status" value="1"/>
</dbReference>
<dbReference type="InterPro" id="IPR036390">
    <property type="entry name" value="WH_DNA-bd_sf"/>
</dbReference>
<keyword evidence="7" id="KW-1185">Reference proteome</keyword>
<evidence type="ECO:0000256" key="2">
    <source>
        <dbReference type="ARBA" id="ARBA00023015"/>
    </source>
</evidence>
<sequence>MEIKTLQYFVRIAKEESITRAANALHITQPTLSRQIKDLETELDVKLFRRSNHNIQLTDEGLLLKNRAEELIEMSRKIQEEFKVIDRNIEGNVYIGCGETKGMEVIANIFKEIQTYHPKVHFHIYSGNAEDIASRLDKGLLDFGLLIQPVNLNKYKALDLPTFDHWGVIAKKDDAFSKKDYVTKTDLSKEALICSRQVLETDIEENEFAEWFGHLYKDLNIVSTFNLAYNAGWMVKANMGYVVTLDSIINTSVESDLKFIPLEPKLIAKHNLVWRKDHTFSKAAQLFLEKAIEACH</sequence>
<dbReference type="FunFam" id="1.10.10.10:FF:000001">
    <property type="entry name" value="LysR family transcriptional regulator"/>
    <property type="match status" value="1"/>
</dbReference>
<dbReference type="InterPro" id="IPR000847">
    <property type="entry name" value="LysR_HTH_N"/>
</dbReference>
<comment type="caution">
    <text evidence="6">The sequence shown here is derived from an EMBL/GenBank/DDBJ whole genome shotgun (WGS) entry which is preliminary data.</text>
</comment>
<dbReference type="EMBL" id="QXUF01000014">
    <property type="protein sequence ID" value="RIN02224.1"/>
    <property type="molecule type" value="Genomic_DNA"/>
</dbReference>
<dbReference type="GO" id="GO:0003700">
    <property type="term" value="F:DNA-binding transcription factor activity"/>
    <property type="evidence" value="ECO:0007669"/>
    <property type="project" value="InterPro"/>
</dbReference>
<dbReference type="SUPFAM" id="SSF53850">
    <property type="entry name" value="Periplasmic binding protein-like II"/>
    <property type="match status" value="1"/>
</dbReference>
<evidence type="ECO:0000256" key="3">
    <source>
        <dbReference type="ARBA" id="ARBA00023125"/>
    </source>
</evidence>
<name>A0A418IHX1_9STAP</name>
<dbReference type="PANTHER" id="PTHR30419:SF8">
    <property type="entry name" value="NITROGEN ASSIMILATION TRANSCRIPTIONAL ACTIVATOR-RELATED"/>
    <property type="match status" value="1"/>
</dbReference>
<dbReference type="PROSITE" id="PS50931">
    <property type="entry name" value="HTH_LYSR"/>
    <property type="match status" value="1"/>
</dbReference>
<keyword evidence="4" id="KW-0804">Transcription</keyword>
<keyword evidence="3" id="KW-0238">DNA-binding</keyword>
<dbReference type="InterPro" id="IPR005119">
    <property type="entry name" value="LysR_subst-bd"/>
</dbReference>
<dbReference type="InterPro" id="IPR050950">
    <property type="entry name" value="HTH-type_LysR_regulators"/>
</dbReference>
<dbReference type="Proteomes" id="UP000286317">
    <property type="component" value="Unassembled WGS sequence"/>
</dbReference>
<dbReference type="InterPro" id="IPR036388">
    <property type="entry name" value="WH-like_DNA-bd_sf"/>
</dbReference>
<accession>A0A418IHX1</accession>
<feature type="domain" description="HTH lysR-type" evidence="5">
    <location>
        <begin position="1"/>
        <end position="58"/>
    </location>
</feature>
<dbReference type="PANTHER" id="PTHR30419">
    <property type="entry name" value="HTH-TYPE TRANSCRIPTIONAL REGULATOR YBHD"/>
    <property type="match status" value="1"/>
</dbReference>
<dbReference type="SUPFAM" id="SSF46785">
    <property type="entry name" value="Winged helix' DNA-binding domain"/>
    <property type="match status" value="1"/>
</dbReference>
<dbReference type="GO" id="GO:0005829">
    <property type="term" value="C:cytosol"/>
    <property type="evidence" value="ECO:0007669"/>
    <property type="project" value="TreeGrafter"/>
</dbReference>
<comment type="similarity">
    <text evidence="1">Belongs to the LysR transcriptional regulatory family.</text>
</comment>
<keyword evidence="2" id="KW-0805">Transcription regulation</keyword>
<dbReference type="Pfam" id="PF03466">
    <property type="entry name" value="LysR_substrate"/>
    <property type="match status" value="1"/>
</dbReference>
<evidence type="ECO:0000256" key="4">
    <source>
        <dbReference type="ARBA" id="ARBA00023163"/>
    </source>
</evidence>
<gene>
    <name evidence="6" type="ORF">BU112_03330</name>
</gene>
<dbReference type="GO" id="GO:0003677">
    <property type="term" value="F:DNA binding"/>
    <property type="evidence" value="ECO:0007669"/>
    <property type="project" value="UniProtKB-KW"/>
</dbReference>
<protein>
    <submittedName>
        <fullName evidence="6">LysR family transcriptional regulator</fullName>
    </submittedName>
</protein>
<evidence type="ECO:0000256" key="1">
    <source>
        <dbReference type="ARBA" id="ARBA00009437"/>
    </source>
</evidence>
<reference evidence="6 7" key="1">
    <citation type="journal article" date="2016" name="Front. Microbiol.">
        <title>Comprehensive Phylogenetic Analysis of Bovine Non-aureus Staphylococci Species Based on Whole-Genome Sequencing.</title>
        <authorList>
            <person name="Naushad S."/>
            <person name="Barkema H.W."/>
            <person name="Luby C."/>
            <person name="Condas L.A."/>
            <person name="Nobrega D.B."/>
            <person name="Carson D.A."/>
            <person name="De Buck J."/>
        </authorList>
    </citation>
    <scope>NUCLEOTIDE SEQUENCE [LARGE SCALE GENOMIC DNA]</scope>
    <source>
        <strain evidence="6 7">SNUC 4554</strain>
    </source>
</reference>
<dbReference type="RefSeq" id="WP_119586154.1">
    <property type="nucleotide sequence ID" value="NZ_JAWVBH010000001.1"/>
</dbReference>
<dbReference type="OrthoDB" id="9803735at2"/>
<organism evidence="6 7">
    <name type="scientific">Staphylococcus shinii</name>
    <dbReference type="NCBI Taxonomy" id="2912228"/>
    <lineage>
        <taxon>Bacteria</taxon>
        <taxon>Bacillati</taxon>
        <taxon>Bacillota</taxon>
        <taxon>Bacilli</taxon>
        <taxon>Bacillales</taxon>
        <taxon>Staphylococcaceae</taxon>
        <taxon>Staphylococcus</taxon>
    </lineage>
</organism>
<dbReference type="CDD" id="cd05466">
    <property type="entry name" value="PBP2_LTTR_substrate"/>
    <property type="match status" value="1"/>
</dbReference>